<feature type="binding site" evidence="7">
    <location>
        <begin position="299"/>
        <end position="301"/>
    </location>
    <ligand>
        <name>GTP</name>
        <dbReference type="ChEBI" id="CHEBI:37565"/>
    </ligand>
</feature>
<comment type="function">
    <text evidence="7">An essential GTPase which binds GTP, GDP and possibly (p)ppGpp with moderate affinity, with high nucleotide exchange rates and a fairly low GTP hydrolysis rate. Plays a role in control of the cell cycle, stress response, ribosome biogenesis and in those bacteria that undergo differentiation, in morphogenesis control.</text>
</comment>
<gene>
    <name evidence="7" type="primary">obg</name>
    <name evidence="10" type="ORF">A2122_00395</name>
</gene>
<evidence type="ECO:0000259" key="9">
    <source>
        <dbReference type="PROSITE" id="PS51883"/>
    </source>
</evidence>
<dbReference type="InterPro" id="IPR027417">
    <property type="entry name" value="P-loop_NTPase"/>
</dbReference>
<dbReference type="STRING" id="1798644.A2122_00395"/>
<dbReference type="PIRSF" id="PIRSF002401">
    <property type="entry name" value="GTP_bd_Obg/CgtA"/>
    <property type="match status" value="1"/>
</dbReference>
<dbReference type="InterPro" id="IPR006073">
    <property type="entry name" value="GTP-bd"/>
</dbReference>
<feature type="binding site" evidence="7">
    <location>
        <position position="189"/>
    </location>
    <ligand>
        <name>Mg(2+)</name>
        <dbReference type="ChEBI" id="CHEBI:18420"/>
    </ligand>
</feature>
<reference evidence="10 11" key="1">
    <citation type="journal article" date="2016" name="Nat. Commun.">
        <title>Thousands of microbial genomes shed light on interconnected biogeochemical processes in an aquifer system.</title>
        <authorList>
            <person name="Anantharaman K."/>
            <person name="Brown C.T."/>
            <person name="Hug L.A."/>
            <person name="Sharon I."/>
            <person name="Castelle C.J."/>
            <person name="Probst A.J."/>
            <person name="Thomas B.C."/>
            <person name="Singh A."/>
            <person name="Wilkins M.J."/>
            <person name="Karaoz U."/>
            <person name="Brodie E.L."/>
            <person name="Williams K.H."/>
            <person name="Hubbard S.S."/>
            <person name="Banfield J.F."/>
        </authorList>
    </citation>
    <scope>NUCLEOTIDE SEQUENCE [LARGE SCALE GENOMIC DNA]</scope>
</reference>
<dbReference type="PROSITE" id="PS51883">
    <property type="entry name" value="OBG"/>
    <property type="match status" value="1"/>
</dbReference>
<dbReference type="AlphaFoldDB" id="A0A1G2C5L2"/>
<dbReference type="EC" id="3.6.5.-" evidence="7"/>
<dbReference type="PANTHER" id="PTHR11702:SF31">
    <property type="entry name" value="MITOCHONDRIAL RIBOSOME-ASSOCIATED GTPASE 2"/>
    <property type="match status" value="1"/>
</dbReference>
<comment type="subunit">
    <text evidence="7">Monomer.</text>
</comment>
<evidence type="ECO:0000256" key="2">
    <source>
        <dbReference type="ARBA" id="ARBA00022490"/>
    </source>
</evidence>
<evidence type="ECO:0000256" key="5">
    <source>
        <dbReference type="ARBA" id="ARBA00022842"/>
    </source>
</evidence>
<dbReference type="InterPro" id="IPR014100">
    <property type="entry name" value="GTP-bd_Obg/CgtA"/>
</dbReference>
<dbReference type="NCBIfam" id="NF008956">
    <property type="entry name" value="PRK12299.1"/>
    <property type="match status" value="1"/>
</dbReference>
<dbReference type="InterPro" id="IPR031167">
    <property type="entry name" value="G_OBG"/>
</dbReference>
<protein>
    <recommendedName>
        <fullName evidence="7">GTPase Obg</fullName>
        <ecNumber evidence="7">3.6.5.-</ecNumber>
    </recommendedName>
    <alternativeName>
        <fullName evidence="7">GTP-binding protein Obg</fullName>
    </alternativeName>
</protein>
<dbReference type="FunFam" id="2.70.210.12:FF:000001">
    <property type="entry name" value="GTPase Obg"/>
    <property type="match status" value="1"/>
</dbReference>
<evidence type="ECO:0000313" key="10">
    <source>
        <dbReference type="EMBL" id="OGY96668.1"/>
    </source>
</evidence>
<keyword evidence="2 7" id="KW-0963">Cytoplasm</keyword>
<dbReference type="HAMAP" id="MF_01454">
    <property type="entry name" value="GTPase_Obg"/>
    <property type="match status" value="1"/>
</dbReference>
<keyword evidence="3 7" id="KW-0547">Nucleotide-binding</keyword>
<dbReference type="GO" id="GO:0005737">
    <property type="term" value="C:cytoplasm"/>
    <property type="evidence" value="ECO:0007669"/>
    <property type="project" value="UniProtKB-SubCell"/>
</dbReference>
<evidence type="ECO:0000256" key="1">
    <source>
        <dbReference type="ARBA" id="ARBA00007699"/>
    </source>
</evidence>
<dbReference type="Gene3D" id="2.70.210.12">
    <property type="entry name" value="GTP1/OBG domain"/>
    <property type="match status" value="1"/>
</dbReference>
<comment type="subcellular location">
    <subcellularLocation>
        <location evidence="7">Cytoplasm</location>
    </subcellularLocation>
</comment>
<keyword evidence="7" id="KW-0479">Metal-binding</keyword>
<keyword evidence="6 7" id="KW-0342">GTP-binding</keyword>
<dbReference type="InterPro" id="IPR006169">
    <property type="entry name" value="GTP1_OBG_dom"/>
</dbReference>
<dbReference type="InterPro" id="IPR045086">
    <property type="entry name" value="OBG_GTPase"/>
</dbReference>
<evidence type="ECO:0000256" key="7">
    <source>
        <dbReference type="HAMAP-Rule" id="MF_01454"/>
    </source>
</evidence>
<dbReference type="Pfam" id="PF01926">
    <property type="entry name" value="MMR_HSR1"/>
    <property type="match status" value="1"/>
</dbReference>
<sequence length="320" mass="34577">MLIDDTTIKVSAGDGGKGAVAFNSNLMSLGPVGARGGNGGSVIARGTSDLTALNQFRYKKEFEAEDGGVGRSQFRDGKNGEDLILKFPIGTVIHNLDTKEDFSIDKTGDEILLAKGGRGGYGNFHFRSSTNTSPKESRPGTLGKSFSLRLELKLIADVGFVGLPNAGKSSMLNALTKAESKVGNYPFTTLEPNLGTYYELIIADIPGLIEGSSSGKGLGIKFLRHIERTRIIFHFISAESLDPKKDYSVIKKELGAYNEALIKKPEYLLLSKSDLIGAADVKKKLAILKKLRPNAIAVSIHDMESIEKVKKILNKIKSEK</sequence>
<accession>A0A1G2C5L2</accession>
<dbReference type="GO" id="GO:0003924">
    <property type="term" value="F:GTPase activity"/>
    <property type="evidence" value="ECO:0007669"/>
    <property type="project" value="UniProtKB-UniRule"/>
</dbReference>
<feature type="binding site" evidence="7">
    <location>
        <begin position="204"/>
        <end position="207"/>
    </location>
    <ligand>
        <name>GTP</name>
        <dbReference type="ChEBI" id="CHEBI:37565"/>
    </ligand>
</feature>
<keyword evidence="4 7" id="KW-0378">Hydrolase</keyword>
<dbReference type="GO" id="GO:0042254">
    <property type="term" value="P:ribosome biogenesis"/>
    <property type="evidence" value="ECO:0007669"/>
    <property type="project" value="UniProtKB-UniRule"/>
</dbReference>
<dbReference type="Proteomes" id="UP000176648">
    <property type="component" value="Unassembled WGS sequence"/>
</dbReference>
<dbReference type="NCBIfam" id="TIGR02729">
    <property type="entry name" value="Obg_CgtA"/>
    <property type="match status" value="1"/>
</dbReference>
<proteinExistence type="inferred from homology"/>
<dbReference type="InterPro" id="IPR005225">
    <property type="entry name" value="Small_GTP-bd"/>
</dbReference>
<evidence type="ECO:0000256" key="4">
    <source>
        <dbReference type="ARBA" id="ARBA00022801"/>
    </source>
</evidence>
<dbReference type="SUPFAM" id="SSF52540">
    <property type="entry name" value="P-loop containing nucleoside triphosphate hydrolases"/>
    <property type="match status" value="1"/>
</dbReference>
<keyword evidence="5 7" id="KW-0460">Magnesium</keyword>
<dbReference type="PRINTS" id="PR00326">
    <property type="entry name" value="GTP1OBG"/>
</dbReference>
<feature type="domain" description="Obg" evidence="9">
    <location>
        <begin position="1"/>
        <end position="155"/>
    </location>
</feature>
<feature type="binding site" evidence="7">
    <location>
        <position position="169"/>
    </location>
    <ligand>
        <name>Mg(2+)</name>
        <dbReference type="ChEBI" id="CHEBI:18420"/>
    </ligand>
</feature>
<name>A0A1G2C5L2_9BACT</name>
<dbReference type="GO" id="GO:0000287">
    <property type="term" value="F:magnesium ion binding"/>
    <property type="evidence" value="ECO:0007669"/>
    <property type="project" value="InterPro"/>
</dbReference>
<dbReference type="GO" id="GO:0005525">
    <property type="term" value="F:GTP binding"/>
    <property type="evidence" value="ECO:0007669"/>
    <property type="project" value="UniProtKB-UniRule"/>
</dbReference>
<evidence type="ECO:0000256" key="6">
    <source>
        <dbReference type="ARBA" id="ARBA00023134"/>
    </source>
</evidence>
<dbReference type="PROSITE" id="PS51710">
    <property type="entry name" value="G_OBG"/>
    <property type="match status" value="1"/>
</dbReference>
<dbReference type="EMBL" id="MHKU01000026">
    <property type="protein sequence ID" value="OGY96668.1"/>
    <property type="molecule type" value="Genomic_DNA"/>
</dbReference>
<dbReference type="PANTHER" id="PTHR11702">
    <property type="entry name" value="DEVELOPMENTALLY REGULATED GTP-BINDING PROTEIN-RELATED"/>
    <property type="match status" value="1"/>
</dbReference>
<dbReference type="Pfam" id="PF01018">
    <property type="entry name" value="GTP1_OBG"/>
    <property type="match status" value="1"/>
</dbReference>
<evidence type="ECO:0000256" key="3">
    <source>
        <dbReference type="ARBA" id="ARBA00022741"/>
    </source>
</evidence>
<dbReference type="Gene3D" id="3.40.50.300">
    <property type="entry name" value="P-loop containing nucleotide triphosphate hydrolases"/>
    <property type="match status" value="1"/>
</dbReference>
<comment type="cofactor">
    <cofactor evidence="7">
        <name>Mg(2+)</name>
        <dbReference type="ChEBI" id="CHEBI:18420"/>
    </cofactor>
</comment>
<feature type="binding site" evidence="7">
    <location>
        <begin position="187"/>
        <end position="191"/>
    </location>
    <ligand>
        <name>GTP</name>
        <dbReference type="ChEBI" id="CHEBI:37565"/>
    </ligand>
</feature>
<evidence type="ECO:0000259" key="8">
    <source>
        <dbReference type="PROSITE" id="PS51710"/>
    </source>
</evidence>
<comment type="caution">
    <text evidence="10">The sequence shown here is derived from an EMBL/GenBank/DDBJ whole genome shotgun (WGS) entry which is preliminary data.</text>
</comment>
<dbReference type="NCBIfam" id="TIGR00231">
    <property type="entry name" value="small_GTP"/>
    <property type="match status" value="1"/>
</dbReference>
<evidence type="ECO:0000313" key="11">
    <source>
        <dbReference type="Proteomes" id="UP000176648"/>
    </source>
</evidence>
<comment type="similarity">
    <text evidence="1 7">Belongs to the TRAFAC class OBG-HflX-like GTPase superfamily. OBG GTPase family.</text>
</comment>
<dbReference type="InterPro" id="IPR036726">
    <property type="entry name" value="GTP1_OBG_dom_sf"/>
</dbReference>
<dbReference type="CDD" id="cd01898">
    <property type="entry name" value="Obg"/>
    <property type="match status" value="1"/>
</dbReference>
<feature type="domain" description="OBG-type G" evidence="8">
    <location>
        <begin position="156"/>
        <end position="320"/>
    </location>
</feature>
<feature type="binding site" evidence="7">
    <location>
        <begin position="162"/>
        <end position="169"/>
    </location>
    <ligand>
        <name>GTP</name>
        <dbReference type="ChEBI" id="CHEBI:37565"/>
    </ligand>
</feature>
<feature type="binding site" evidence="7">
    <location>
        <begin position="271"/>
        <end position="274"/>
    </location>
    <ligand>
        <name>GTP</name>
        <dbReference type="ChEBI" id="CHEBI:37565"/>
    </ligand>
</feature>
<organism evidence="10 11">
    <name type="scientific">Candidatus Liptonbacteria bacterium GWB1_49_6</name>
    <dbReference type="NCBI Taxonomy" id="1798644"/>
    <lineage>
        <taxon>Bacteria</taxon>
        <taxon>Candidatus Liptoniibacteriota</taxon>
    </lineage>
</organism>
<dbReference type="SUPFAM" id="SSF82051">
    <property type="entry name" value="Obg GTP-binding protein N-terminal domain"/>
    <property type="match status" value="1"/>
</dbReference>